<accession>I0Z445</accession>
<dbReference type="OrthoDB" id="1883212at2759"/>
<sequence length="273" mass="29531">MVLYKGFRHERSKGDDGLRTNYWYLQRVDGSEDLAVIGREIKGSGGHYNYNSAPLFGMLSWVNSSEVRRWLQTKISDTNALRSAAAAATLPGQDALYSVPLQSHGSEGNLQLAQDLGIRTSNATGGSDLQWGTALLGPLVGAHSGEMGFIADKHQRNAVIGHTLGVIEGQLDLLRQRTGIEYTMTLVTQEKELHVLGSAAASVAVSSGVDNHGLTQGPDPNIEDDAPPPAWQLQTKRALTDLWNLSELEDSRKRMASGQHTLPLSVPLPSLPM</sequence>
<gene>
    <name evidence="2" type="ORF">COCSUDRAFT_61633</name>
</gene>
<feature type="compositionally biased region" description="Low complexity" evidence="1">
    <location>
        <begin position="262"/>
        <end position="273"/>
    </location>
</feature>
<proteinExistence type="predicted"/>
<evidence type="ECO:0000313" key="2">
    <source>
        <dbReference type="EMBL" id="EIE25414.1"/>
    </source>
</evidence>
<dbReference type="AlphaFoldDB" id="I0Z445"/>
<dbReference type="GeneID" id="17043416"/>
<name>I0Z445_COCSC</name>
<comment type="caution">
    <text evidence="2">The sequence shown here is derived from an EMBL/GenBank/DDBJ whole genome shotgun (WGS) entry which is preliminary data.</text>
</comment>
<dbReference type="KEGG" id="csl:COCSUDRAFT_61633"/>
<organism evidence="2 3">
    <name type="scientific">Coccomyxa subellipsoidea (strain C-169)</name>
    <name type="common">Green microalga</name>
    <dbReference type="NCBI Taxonomy" id="574566"/>
    <lineage>
        <taxon>Eukaryota</taxon>
        <taxon>Viridiplantae</taxon>
        <taxon>Chlorophyta</taxon>
        <taxon>core chlorophytes</taxon>
        <taxon>Trebouxiophyceae</taxon>
        <taxon>Trebouxiophyceae incertae sedis</taxon>
        <taxon>Coccomyxaceae</taxon>
        <taxon>Coccomyxa</taxon>
        <taxon>Coccomyxa subellipsoidea</taxon>
    </lineage>
</organism>
<feature type="region of interest" description="Disordered" evidence="1">
    <location>
        <begin position="254"/>
        <end position="273"/>
    </location>
</feature>
<reference evidence="2 3" key="1">
    <citation type="journal article" date="2012" name="Genome Biol.">
        <title>The genome of the polar eukaryotic microalga coccomyxa subellipsoidea reveals traits of cold adaptation.</title>
        <authorList>
            <person name="Blanc G."/>
            <person name="Agarkova I."/>
            <person name="Grimwood J."/>
            <person name="Kuo A."/>
            <person name="Brueggeman A."/>
            <person name="Dunigan D."/>
            <person name="Gurnon J."/>
            <person name="Ladunga I."/>
            <person name="Lindquist E."/>
            <person name="Lucas S."/>
            <person name="Pangilinan J."/>
            <person name="Proschold T."/>
            <person name="Salamov A."/>
            <person name="Schmutz J."/>
            <person name="Weeks D."/>
            <person name="Yamada T."/>
            <person name="Claverie J.M."/>
            <person name="Grigoriev I."/>
            <person name="Van Etten J."/>
            <person name="Lomsadze A."/>
            <person name="Borodovsky M."/>
        </authorList>
    </citation>
    <scope>NUCLEOTIDE SEQUENCE [LARGE SCALE GENOMIC DNA]</scope>
    <source>
        <strain evidence="2 3">C-169</strain>
    </source>
</reference>
<evidence type="ECO:0000313" key="3">
    <source>
        <dbReference type="Proteomes" id="UP000007264"/>
    </source>
</evidence>
<protein>
    <submittedName>
        <fullName evidence="2">Uncharacterized protein</fullName>
    </submittedName>
</protein>
<dbReference type="RefSeq" id="XP_005649958.1">
    <property type="nucleotide sequence ID" value="XM_005649901.1"/>
</dbReference>
<keyword evidence="3" id="KW-1185">Reference proteome</keyword>
<dbReference type="Proteomes" id="UP000007264">
    <property type="component" value="Unassembled WGS sequence"/>
</dbReference>
<evidence type="ECO:0000256" key="1">
    <source>
        <dbReference type="SAM" id="MobiDB-lite"/>
    </source>
</evidence>
<dbReference type="EMBL" id="AGSI01000004">
    <property type="protein sequence ID" value="EIE25414.1"/>
    <property type="molecule type" value="Genomic_DNA"/>
</dbReference>